<dbReference type="PANTHER" id="PTHR47163">
    <property type="entry name" value="DDE_TNP_IS1595 DOMAIN-CONTAINING PROTEIN"/>
    <property type="match status" value="1"/>
</dbReference>
<reference evidence="2 3" key="1">
    <citation type="submission" date="2023-03" db="EMBL/GenBank/DDBJ databases">
        <title>Genome insight into feeding habits of ladybird beetles.</title>
        <authorList>
            <person name="Li H.-S."/>
            <person name="Huang Y.-H."/>
            <person name="Pang H."/>
        </authorList>
    </citation>
    <scope>NUCLEOTIDE SEQUENCE [LARGE SCALE GENOMIC DNA]</scope>
    <source>
        <strain evidence="2">SYSU_2023b</strain>
        <tissue evidence="2">Whole body</tissue>
    </source>
</reference>
<organism evidence="2 3">
    <name type="scientific">Henosepilachna vigintioctopunctata</name>
    <dbReference type="NCBI Taxonomy" id="420089"/>
    <lineage>
        <taxon>Eukaryota</taxon>
        <taxon>Metazoa</taxon>
        <taxon>Ecdysozoa</taxon>
        <taxon>Arthropoda</taxon>
        <taxon>Hexapoda</taxon>
        <taxon>Insecta</taxon>
        <taxon>Pterygota</taxon>
        <taxon>Neoptera</taxon>
        <taxon>Endopterygota</taxon>
        <taxon>Coleoptera</taxon>
        <taxon>Polyphaga</taxon>
        <taxon>Cucujiformia</taxon>
        <taxon>Coccinelloidea</taxon>
        <taxon>Coccinellidae</taxon>
        <taxon>Epilachninae</taxon>
        <taxon>Epilachnini</taxon>
        <taxon>Henosepilachna</taxon>
    </lineage>
</organism>
<dbReference type="AlphaFoldDB" id="A0AAW1TQ71"/>
<dbReference type="PANTHER" id="PTHR47163:SF2">
    <property type="entry name" value="SI:DKEY-17M8.2"/>
    <property type="match status" value="1"/>
</dbReference>
<name>A0AAW1TQ71_9CUCU</name>
<keyword evidence="3" id="KW-1185">Reference proteome</keyword>
<dbReference type="Proteomes" id="UP001431783">
    <property type="component" value="Unassembled WGS sequence"/>
</dbReference>
<protein>
    <recommendedName>
        <fullName evidence="1">ISXO2-like transposase domain-containing protein</fullName>
    </recommendedName>
</protein>
<evidence type="ECO:0000313" key="2">
    <source>
        <dbReference type="EMBL" id="KAK9873686.1"/>
    </source>
</evidence>
<accession>A0AAW1TQ71</accession>
<sequence>MACDGCEYKLFEFARLLDDEGKLKEFLMMHGVLKDERTCPKCNKMCKYYPSKNLFQCTTTMMQVNNHKKRVRVSCGFSMSAYKNTFFEKSKLSVTQICHFVVLWLCSGFRQIDYEDEMGWSSHTVVDWSNFCREVCLSTVIKSSEKLGGVGKIVEIDEAKFGKRKYNRGRIIEGQWIFGGIERQSKKIFLIPVPNRSKETLLEIINEWVLPGTTIMSDCWKAYDCLDDEGFLHQKVNHSKNFIDPDTGAHTQHVERMWRDVRNHVPKYGRREHHFDSYLAEYYFKRRFPRFKQRIHNFFKDIAEVYPPTGDQRENDV</sequence>
<gene>
    <name evidence="2" type="ORF">WA026_023686</name>
</gene>
<dbReference type="NCBIfam" id="NF033547">
    <property type="entry name" value="transpos_IS1595"/>
    <property type="match status" value="1"/>
</dbReference>
<comment type="caution">
    <text evidence="2">The sequence shown here is derived from an EMBL/GenBank/DDBJ whole genome shotgun (WGS) entry which is preliminary data.</text>
</comment>
<dbReference type="EMBL" id="JARQZJ010000027">
    <property type="protein sequence ID" value="KAK9873686.1"/>
    <property type="molecule type" value="Genomic_DNA"/>
</dbReference>
<dbReference type="Pfam" id="PF12762">
    <property type="entry name" value="DDE_Tnp_IS1595"/>
    <property type="match status" value="1"/>
</dbReference>
<proteinExistence type="predicted"/>
<dbReference type="SMART" id="SM01126">
    <property type="entry name" value="DDE_Tnp_IS1595"/>
    <property type="match status" value="1"/>
</dbReference>
<dbReference type="InterPro" id="IPR024445">
    <property type="entry name" value="Tnp_ISXO2-like"/>
</dbReference>
<dbReference type="InterPro" id="IPR053164">
    <property type="entry name" value="IS1016-like_transposase"/>
</dbReference>
<evidence type="ECO:0000259" key="1">
    <source>
        <dbReference type="SMART" id="SM01126"/>
    </source>
</evidence>
<evidence type="ECO:0000313" key="3">
    <source>
        <dbReference type="Proteomes" id="UP001431783"/>
    </source>
</evidence>
<feature type="domain" description="ISXO2-like transposase" evidence="1">
    <location>
        <begin position="146"/>
        <end position="287"/>
    </location>
</feature>